<keyword evidence="3 6" id="KW-1133">Transmembrane helix</keyword>
<dbReference type="Proteomes" id="UP000199226">
    <property type="component" value="Unassembled WGS sequence"/>
</dbReference>
<feature type="transmembrane region" description="Helical" evidence="6">
    <location>
        <begin position="141"/>
        <end position="161"/>
    </location>
</feature>
<feature type="domain" description="NADH:quinone oxidoreductase/Mrp antiporter transmembrane" evidence="7">
    <location>
        <begin position="136"/>
        <end position="434"/>
    </location>
</feature>
<keyword evidence="4 6" id="KW-0472">Membrane</keyword>
<feature type="transmembrane region" description="Helical" evidence="6">
    <location>
        <begin position="531"/>
        <end position="552"/>
    </location>
</feature>
<dbReference type="Gene3D" id="1.20.5.2700">
    <property type="match status" value="2"/>
</dbReference>
<dbReference type="InterPro" id="IPR001516">
    <property type="entry name" value="Proton_antipo_N"/>
</dbReference>
<evidence type="ECO:0000259" key="8">
    <source>
        <dbReference type="Pfam" id="PF00662"/>
    </source>
</evidence>
<comment type="subcellular location">
    <subcellularLocation>
        <location evidence="1">Endomembrane system</location>
        <topology evidence="1">Multi-pass membrane protein</topology>
    </subcellularLocation>
    <subcellularLocation>
        <location evidence="5">Membrane</location>
        <topology evidence="5">Multi-pass membrane protein</topology>
    </subcellularLocation>
</comment>
<feature type="transmembrane region" description="Helical" evidence="6">
    <location>
        <begin position="269"/>
        <end position="287"/>
    </location>
</feature>
<name>A0A1G9PE20_9SPHI</name>
<protein>
    <submittedName>
        <fullName evidence="9">NADH-quinone oxidoreductase subunit L</fullName>
    </submittedName>
</protein>
<dbReference type="OrthoDB" id="9807568at2"/>
<organism evidence="9 10">
    <name type="scientific">Daejeonella rubra</name>
    <dbReference type="NCBI Taxonomy" id="990371"/>
    <lineage>
        <taxon>Bacteria</taxon>
        <taxon>Pseudomonadati</taxon>
        <taxon>Bacteroidota</taxon>
        <taxon>Sphingobacteriia</taxon>
        <taxon>Sphingobacteriales</taxon>
        <taxon>Sphingobacteriaceae</taxon>
        <taxon>Daejeonella</taxon>
    </lineage>
</organism>
<feature type="transmembrane region" description="Helical" evidence="6">
    <location>
        <begin position="293"/>
        <end position="315"/>
    </location>
</feature>
<dbReference type="Pfam" id="PF00662">
    <property type="entry name" value="Proton_antipo_N"/>
    <property type="match status" value="1"/>
</dbReference>
<reference evidence="10" key="1">
    <citation type="submission" date="2016-10" db="EMBL/GenBank/DDBJ databases">
        <authorList>
            <person name="Varghese N."/>
            <person name="Submissions S."/>
        </authorList>
    </citation>
    <scope>NUCLEOTIDE SEQUENCE [LARGE SCALE GENOMIC DNA]</scope>
    <source>
        <strain evidence="10">DSM 24536</strain>
    </source>
</reference>
<dbReference type="PANTHER" id="PTHR42829:SF2">
    <property type="entry name" value="NADH-UBIQUINONE OXIDOREDUCTASE CHAIN 5"/>
    <property type="match status" value="1"/>
</dbReference>
<evidence type="ECO:0000313" key="10">
    <source>
        <dbReference type="Proteomes" id="UP000199226"/>
    </source>
</evidence>
<feature type="transmembrane region" description="Helical" evidence="6">
    <location>
        <begin position="658"/>
        <end position="678"/>
    </location>
</feature>
<feature type="transmembrane region" description="Helical" evidence="6">
    <location>
        <begin position="347"/>
        <end position="368"/>
    </location>
</feature>
<dbReference type="GO" id="GO:0016020">
    <property type="term" value="C:membrane"/>
    <property type="evidence" value="ECO:0007669"/>
    <property type="project" value="UniProtKB-SubCell"/>
</dbReference>
<feature type="transmembrane region" description="Helical" evidence="6">
    <location>
        <begin position="322"/>
        <end position="341"/>
    </location>
</feature>
<dbReference type="PRINTS" id="PR01434">
    <property type="entry name" value="NADHDHGNASE5"/>
</dbReference>
<dbReference type="PANTHER" id="PTHR42829">
    <property type="entry name" value="NADH-UBIQUINONE OXIDOREDUCTASE CHAIN 5"/>
    <property type="match status" value="1"/>
</dbReference>
<dbReference type="PRINTS" id="PR01435">
    <property type="entry name" value="NPOXDRDTASE5"/>
</dbReference>
<feature type="transmembrane region" description="Helical" evidence="6">
    <location>
        <begin position="397"/>
        <end position="416"/>
    </location>
</feature>
<dbReference type="NCBIfam" id="TIGR01974">
    <property type="entry name" value="NDH_I_L"/>
    <property type="match status" value="1"/>
</dbReference>
<keyword evidence="10" id="KW-1185">Reference proteome</keyword>
<evidence type="ECO:0000256" key="1">
    <source>
        <dbReference type="ARBA" id="ARBA00004127"/>
    </source>
</evidence>
<dbReference type="STRING" id="990371.SAMN05421813_10473"/>
<feature type="transmembrane region" description="Helical" evidence="6">
    <location>
        <begin position="182"/>
        <end position="204"/>
    </location>
</feature>
<evidence type="ECO:0000256" key="6">
    <source>
        <dbReference type="SAM" id="Phobius"/>
    </source>
</evidence>
<dbReference type="NCBIfam" id="NF005141">
    <property type="entry name" value="PRK06590.1"/>
    <property type="match status" value="1"/>
</dbReference>
<feature type="transmembrane region" description="Helical" evidence="6">
    <location>
        <begin position="41"/>
        <end position="60"/>
    </location>
</feature>
<evidence type="ECO:0000256" key="4">
    <source>
        <dbReference type="ARBA" id="ARBA00023136"/>
    </source>
</evidence>
<dbReference type="GO" id="GO:0003954">
    <property type="term" value="F:NADH dehydrogenase activity"/>
    <property type="evidence" value="ECO:0007669"/>
    <property type="project" value="TreeGrafter"/>
</dbReference>
<feature type="transmembrane region" description="Helical" evidence="6">
    <location>
        <begin position="443"/>
        <end position="468"/>
    </location>
</feature>
<evidence type="ECO:0000313" key="9">
    <source>
        <dbReference type="EMBL" id="SDL96415.1"/>
    </source>
</evidence>
<dbReference type="RefSeq" id="WP_090700645.1">
    <property type="nucleotide sequence ID" value="NZ_FNHH01000004.1"/>
</dbReference>
<gene>
    <name evidence="9" type="ORF">SAMN05421813_10473</name>
</gene>
<feature type="domain" description="NADH-Ubiquinone oxidoreductase (complex I) chain 5 N-terminal" evidence="8">
    <location>
        <begin position="70"/>
        <end position="119"/>
    </location>
</feature>
<evidence type="ECO:0000256" key="2">
    <source>
        <dbReference type="ARBA" id="ARBA00022692"/>
    </source>
</evidence>
<evidence type="ECO:0000259" key="7">
    <source>
        <dbReference type="Pfam" id="PF00361"/>
    </source>
</evidence>
<dbReference type="InterPro" id="IPR001750">
    <property type="entry name" value="ND/Mrp_TM"/>
</dbReference>
<dbReference type="GO" id="GO:0015990">
    <property type="term" value="P:electron transport coupled proton transport"/>
    <property type="evidence" value="ECO:0007669"/>
    <property type="project" value="TreeGrafter"/>
</dbReference>
<evidence type="ECO:0000256" key="5">
    <source>
        <dbReference type="RuleBase" id="RU000320"/>
    </source>
</evidence>
<feature type="transmembrane region" description="Helical" evidence="6">
    <location>
        <begin position="117"/>
        <end position="135"/>
    </location>
</feature>
<feature type="transmembrane region" description="Helical" evidence="6">
    <location>
        <begin position="6"/>
        <end position="29"/>
    </location>
</feature>
<dbReference type="Pfam" id="PF00361">
    <property type="entry name" value="Proton_antipo_M"/>
    <property type="match status" value="1"/>
</dbReference>
<dbReference type="AlphaFoldDB" id="A0A1G9PE20"/>
<feature type="transmembrane region" description="Helical" evidence="6">
    <location>
        <begin position="230"/>
        <end position="248"/>
    </location>
</feature>
<dbReference type="GO" id="GO:0042773">
    <property type="term" value="P:ATP synthesis coupled electron transport"/>
    <property type="evidence" value="ECO:0007669"/>
    <property type="project" value="InterPro"/>
</dbReference>
<dbReference type="GO" id="GO:0012505">
    <property type="term" value="C:endomembrane system"/>
    <property type="evidence" value="ECO:0007669"/>
    <property type="project" value="UniProtKB-SubCell"/>
</dbReference>
<evidence type="ECO:0000256" key="3">
    <source>
        <dbReference type="ARBA" id="ARBA00022989"/>
    </source>
</evidence>
<feature type="transmembrane region" description="Helical" evidence="6">
    <location>
        <begin position="489"/>
        <end position="507"/>
    </location>
</feature>
<feature type="transmembrane region" description="Helical" evidence="6">
    <location>
        <begin position="80"/>
        <end position="105"/>
    </location>
</feature>
<feature type="transmembrane region" description="Helical" evidence="6">
    <location>
        <begin position="609"/>
        <end position="627"/>
    </location>
</feature>
<dbReference type="InterPro" id="IPR018393">
    <property type="entry name" value="NADHpl_OxRdtase_5_subgr"/>
</dbReference>
<dbReference type="EMBL" id="FNHH01000004">
    <property type="protein sequence ID" value="SDL96415.1"/>
    <property type="molecule type" value="Genomic_DNA"/>
</dbReference>
<proteinExistence type="predicted"/>
<dbReference type="GO" id="GO:0008137">
    <property type="term" value="F:NADH dehydrogenase (ubiquinone) activity"/>
    <property type="evidence" value="ECO:0007669"/>
    <property type="project" value="InterPro"/>
</dbReference>
<sequence length="679" mass="76433">MEGLEFSGFVGIISLLVILLPLLSFLLILAGQKGRGADLALINISLTFILSVYLFSLLWNKQPFHYQIPWFLIGGIEFKAGILLNNLTVLMMILVSGISVLVHIYSRIYMKGDPNIHRYWAYLGLFCFSMLGLVISDNLLLIYLFWELVGFSSFLLIGFWFTRHAASQAAQKAFIMNRIGDIGFLLGIMIIFSQFQTLDISALFGDNGLMKESRISEGLWISGSRQIPEVWLSIAGIAFFMGAMAKSAQFPLHTWLPDAMEGPTSVSSLIHAATMVAAGVFLIARVYPVFDPFVLNIMVCIGAFTAFMAATIALTQNDIKRILAYSTISQLGFMVMALGIGAYSESIFHLATHAFFKCLLFLAAGSVIHQLHHYRDKLGLDFDCQDIRIMGGLRKGMPIAFIGMCLASAALIGLPLSSGYLSKDAILITAFEWAETRNGIFKILPYLLVLTSWLTAFYISRLVFKVFLAQPKLISREQTEQIKDAPNQMSYVLIILAFFCSFIAFSYNPASFESSWLWNGFSSASIQKVNIYHWLVPLILNIGSLGLLFTTYKIYVKSDGISIPDRNLLYRFSKREWYLNEIYSYLFTVPVEKFSRACYWFDRNFIDALVLKSASLVGVLSGITYWFDRTLVDGLVNATGTLAKWIGRFSRNFQTGKLQHYLITMLLVVLSFFILTYFI</sequence>
<accession>A0A1G9PE20</accession>
<keyword evidence="2 5" id="KW-0812">Transmembrane</keyword>
<dbReference type="InterPro" id="IPR003945">
    <property type="entry name" value="NU5C-like"/>
</dbReference>